<dbReference type="PROSITE" id="PS50110">
    <property type="entry name" value="RESPONSE_REGULATORY"/>
    <property type="match status" value="1"/>
</dbReference>
<dbReference type="SUPFAM" id="SSF52172">
    <property type="entry name" value="CheY-like"/>
    <property type="match status" value="1"/>
</dbReference>
<dbReference type="Pfam" id="PF00072">
    <property type="entry name" value="Response_reg"/>
    <property type="match status" value="1"/>
</dbReference>
<accession>A0A545SRK8</accession>
<dbReference type="InterPro" id="IPR036388">
    <property type="entry name" value="WH-like_DNA-bd_sf"/>
</dbReference>
<dbReference type="GO" id="GO:0006355">
    <property type="term" value="P:regulation of DNA-templated transcription"/>
    <property type="evidence" value="ECO:0007669"/>
    <property type="project" value="InterPro"/>
</dbReference>
<evidence type="ECO:0000313" key="6">
    <source>
        <dbReference type="Proteomes" id="UP000315816"/>
    </source>
</evidence>
<dbReference type="EMBL" id="VICH01000006">
    <property type="protein sequence ID" value="TQV67618.1"/>
    <property type="molecule type" value="Genomic_DNA"/>
</dbReference>
<dbReference type="InterPro" id="IPR016032">
    <property type="entry name" value="Sig_transdc_resp-reg_C-effctor"/>
</dbReference>
<keyword evidence="2" id="KW-0597">Phosphoprotein</keyword>
<proteinExistence type="predicted"/>
<comment type="caution">
    <text evidence="5">The sequence shown here is derived from an EMBL/GenBank/DDBJ whole genome shotgun (WGS) entry which is preliminary data.</text>
</comment>
<dbReference type="CDD" id="cd00156">
    <property type="entry name" value="REC"/>
    <property type="match status" value="1"/>
</dbReference>
<dbReference type="GO" id="GO:0003677">
    <property type="term" value="F:DNA binding"/>
    <property type="evidence" value="ECO:0007669"/>
    <property type="project" value="UniProtKB-KW"/>
</dbReference>
<evidence type="ECO:0000256" key="1">
    <source>
        <dbReference type="ARBA" id="ARBA00023125"/>
    </source>
</evidence>
<dbReference type="PROSITE" id="PS50043">
    <property type="entry name" value="HTH_LUXR_2"/>
    <property type="match status" value="1"/>
</dbReference>
<dbReference type="OrthoDB" id="9814495at2"/>
<gene>
    <name evidence="5" type="ORF">FIL88_10415</name>
</gene>
<dbReference type="Proteomes" id="UP000315816">
    <property type="component" value="Unassembled WGS sequence"/>
</dbReference>
<dbReference type="GO" id="GO:0000160">
    <property type="term" value="P:phosphorelay signal transduction system"/>
    <property type="evidence" value="ECO:0007669"/>
    <property type="project" value="InterPro"/>
</dbReference>
<dbReference type="PRINTS" id="PR00038">
    <property type="entry name" value="HTHLUXR"/>
</dbReference>
<dbReference type="SUPFAM" id="SSF46894">
    <property type="entry name" value="C-terminal effector domain of the bipartite response regulators"/>
    <property type="match status" value="1"/>
</dbReference>
<dbReference type="SMART" id="SM00421">
    <property type="entry name" value="HTH_LUXR"/>
    <property type="match status" value="1"/>
</dbReference>
<dbReference type="AlphaFoldDB" id="A0A545SRK8"/>
<keyword evidence="1" id="KW-0238">DNA-binding</keyword>
<reference evidence="5 6" key="1">
    <citation type="submission" date="2019-06" db="EMBL/GenBank/DDBJ databases">
        <title>A novel species of marine bacteria.</title>
        <authorList>
            <person name="Wang Y."/>
        </authorList>
    </citation>
    <scope>NUCLEOTIDE SEQUENCE [LARGE SCALE GENOMIC DNA]</scope>
    <source>
        <strain evidence="5 6">MA1-10</strain>
    </source>
</reference>
<dbReference type="Gene3D" id="1.10.10.10">
    <property type="entry name" value="Winged helix-like DNA-binding domain superfamily/Winged helix DNA-binding domain"/>
    <property type="match status" value="1"/>
</dbReference>
<dbReference type="InterPro" id="IPR001789">
    <property type="entry name" value="Sig_transdc_resp-reg_receiver"/>
</dbReference>
<evidence type="ECO:0000256" key="2">
    <source>
        <dbReference type="PROSITE-ProRule" id="PRU00169"/>
    </source>
</evidence>
<name>A0A545SRK8_9RHOB</name>
<dbReference type="RefSeq" id="WP_142853785.1">
    <property type="nucleotide sequence ID" value="NZ_FXWW01000002.1"/>
</dbReference>
<feature type="domain" description="Response regulatory" evidence="4">
    <location>
        <begin position="7"/>
        <end position="123"/>
    </location>
</feature>
<sequence length="206" mass="22694">MRSAALKILIASDDSALQRKALAAADICDMPTPTGVQSMQRALDILEKSTSFDCAILDYRLPDLGGLKTVEKLCRRDKHLAVVLLLPEKETEASRQALRTGACVGAPVEISESALASILNLIYEDFGLMVYPNARQSSFKRDETGLSRREMQILESLCEGQQNKEIAHLFGIQEVTVKMHMRSIINKLGAKNRTHAAMIALRNGIV</sequence>
<dbReference type="InterPro" id="IPR011006">
    <property type="entry name" value="CheY-like_superfamily"/>
</dbReference>
<keyword evidence="6" id="KW-1185">Reference proteome</keyword>
<organism evidence="5 6">
    <name type="scientific">Aliiroseovarius halocynthiae</name>
    <dbReference type="NCBI Taxonomy" id="985055"/>
    <lineage>
        <taxon>Bacteria</taxon>
        <taxon>Pseudomonadati</taxon>
        <taxon>Pseudomonadota</taxon>
        <taxon>Alphaproteobacteria</taxon>
        <taxon>Rhodobacterales</taxon>
        <taxon>Paracoccaceae</taxon>
        <taxon>Aliiroseovarius</taxon>
    </lineage>
</organism>
<dbReference type="Pfam" id="PF00196">
    <property type="entry name" value="GerE"/>
    <property type="match status" value="1"/>
</dbReference>
<dbReference type="PANTHER" id="PTHR43214">
    <property type="entry name" value="TWO-COMPONENT RESPONSE REGULATOR"/>
    <property type="match status" value="1"/>
</dbReference>
<dbReference type="PROSITE" id="PS00622">
    <property type="entry name" value="HTH_LUXR_1"/>
    <property type="match status" value="1"/>
</dbReference>
<dbReference type="CDD" id="cd06170">
    <property type="entry name" value="LuxR_C_like"/>
    <property type="match status" value="1"/>
</dbReference>
<protein>
    <submittedName>
        <fullName evidence="5">Response regulator transcription factor</fullName>
    </submittedName>
</protein>
<feature type="domain" description="HTH luxR-type" evidence="3">
    <location>
        <begin position="138"/>
        <end position="204"/>
    </location>
</feature>
<dbReference type="Gene3D" id="3.40.50.2300">
    <property type="match status" value="1"/>
</dbReference>
<evidence type="ECO:0000259" key="3">
    <source>
        <dbReference type="PROSITE" id="PS50043"/>
    </source>
</evidence>
<feature type="modified residue" description="4-aspartylphosphate" evidence="2">
    <location>
        <position position="58"/>
    </location>
</feature>
<dbReference type="InterPro" id="IPR000792">
    <property type="entry name" value="Tscrpt_reg_LuxR_C"/>
</dbReference>
<dbReference type="InterPro" id="IPR039420">
    <property type="entry name" value="WalR-like"/>
</dbReference>
<evidence type="ECO:0000259" key="4">
    <source>
        <dbReference type="PROSITE" id="PS50110"/>
    </source>
</evidence>
<evidence type="ECO:0000313" key="5">
    <source>
        <dbReference type="EMBL" id="TQV67618.1"/>
    </source>
</evidence>